<dbReference type="AlphaFoldDB" id="A0A8X6YRK9"/>
<protein>
    <submittedName>
        <fullName evidence="1">RT_RNaseH_2 domain-containing protein</fullName>
    </submittedName>
</protein>
<accession>A0A8X6YRK9</accession>
<comment type="caution">
    <text evidence="1">The sequence shown here is derived from an EMBL/GenBank/DDBJ whole genome shotgun (WGS) entry which is preliminary data.</text>
</comment>
<evidence type="ECO:0000313" key="2">
    <source>
        <dbReference type="Proteomes" id="UP000886998"/>
    </source>
</evidence>
<name>A0A8X6YRK9_9ARAC</name>
<dbReference type="Proteomes" id="UP000886998">
    <property type="component" value="Unassembled WGS sequence"/>
</dbReference>
<proteinExistence type="predicted"/>
<dbReference type="OrthoDB" id="6381127at2759"/>
<organism evidence="1 2">
    <name type="scientific">Trichonephila inaurata madagascariensis</name>
    <dbReference type="NCBI Taxonomy" id="2747483"/>
    <lineage>
        <taxon>Eukaryota</taxon>
        <taxon>Metazoa</taxon>
        <taxon>Ecdysozoa</taxon>
        <taxon>Arthropoda</taxon>
        <taxon>Chelicerata</taxon>
        <taxon>Arachnida</taxon>
        <taxon>Araneae</taxon>
        <taxon>Araneomorphae</taxon>
        <taxon>Entelegynae</taxon>
        <taxon>Araneoidea</taxon>
        <taxon>Nephilidae</taxon>
        <taxon>Trichonephila</taxon>
        <taxon>Trichonephila inaurata</taxon>
    </lineage>
</organism>
<reference evidence="1" key="1">
    <citation type="submission" date="2020-08" db="EMBL/GenBank/DDBJ databases">
        <title>Multicomponent nature underlies the extraordinary mechanical properties of spider dragline silk.</title>
        <authorList>
            <person name="Kono N."/>
            <person name="Nakamura H."/>
            <person name="Mori M."/>
            <person name="Yoshida Y."/>
            <person name="Ohtoshi R."/>
            <person name="Malay A.D."/>
            <person name="Moran D.A.P."/>
            <person name="Tomita M."/>
            <person name="Numata K."/>
            <person name="Arakawa K."/>
        </authorList>
    </citation>
    <scope>NUCLEOTIDE SEQUENCE</scope>
</reference>
<sequence>MSILKEFWTGEREIPTSGARSVEEYLKQLQKKLQDAHDIASENSAKNQERMTSHYNLRSREKRFSVGDEVLILMPSSMHKLLNTWIGPAKVVKLTRPHSCLVQMEDGSTRELHVNKLRPYISRVDHVGVIFDQDSDFGELHYVPTDKETQPNTGIELNQMPDVLNSQQKHQREKPFC</sequence>
<dbReference type="EMBL" id="BMAV01020745">
    <property type="protein sequence ID" value="GFY74444.1"/>
    <property type="molecule type" value="Genomic_DNA"/>
</dbReference>
<evidence type="ECO:0000313" key="1">
    <source>
        <dbReference type="EMBL" id="GFY74444.1"/>
    </source>
</evidence>
<keyword evidence="2" id="KW-1185">Reference proteome</keyword>
<gene>
    <name evidence="1" type="primary">NCL1_37167</name>
    <name evidence="1" type="ORF">TNIN_390571</name>
</gene>